<dbReference type="SUPFAM" id="SSF56112">
    <property type="entry name" value="Protein kinase-like (PK-like)"/>
    <property type="match status" value="1"/>
</dbReference>
<accession>A0A3Q7HCV7</accession>
<dbReference type="InterPro" id="IPR008271">
    <property type="entry name" value="Ser/Thr_kinase_AS"/>
</dbReference>
<reference evidence="8" key="1">
    <citation type="journal article" date="2012" name="Nature">
        <title>The tomato genome sequence provides insights into fleshy fruit evolution.</title>
        <authorList>
            <consortium name="Tomato Genome Consortium"/>
        </authorList>
    </citation>
    <scope>NUCLEOTIDE SEQUENCE [LARGE SCALE GENOMIC DNA]</scope>
    <source>
        <strain evidence="8">cv. Heinz 1706</strain>
    </source>
</reference>
<feature type="domain" description="Protein kinase" evidence="7">
    <location>
        <begin position="1"/>
        <end position="92"/>
    </location>
</feature>
<dbReference type="PROSITE" id="PS50011">
    <property type="entry name" value="PROTEIN_KINASE_DOM"/>
    <property type="match status" value="1"/>
</dbReference>
<reference evidence="8" key="2">
    <citation type="submission" date="2019-01" db="UniProtKB">
        <authorList>
            <consortium name="EnsemblPlants"/>
        </authorList>
    </citation>
    <scope>IDENTIFICATION</scope>
    <source>
        <strain evidence="8">cv. Heinz 1706</strain>
    </source>
</reference>
<dbReference type="Gene3D" id="1.10.510.10">
    <property type="entry name" value="Transferase(Phosphotransferase) domain 1"/>
    <property type="match status" value="1"/>
</dbReference>
<dbReference type="GO" id="GO:0004674">
    <property type="term" value="F:protein serine/threonine kinase activity"/>
    <property type="evidence" value="ECO:0007669"/>
    <property type="project" value="UniProtKB-KW"/>
</dbReference>
<keyword evidence="4" id="KW-0547">Nucleotide-binding</keyword>
<name>A0A3Q7HCV7_SOLLC</name>
<evidence type="ECO:0000256" key="6">
    <source>
        <dbReference type="ARBA" id="ARBA00022840"/>
    </source>
</evidence>
<protein>
    <recommendedName>
        <fullName evidence="7">Protein kinase domain-containing protein</fullName>
    </recommendedName>
</protein>
<dbReference type="InterPro" id="IPR000719">
    <property type="entry name" value="Prot_kinase_dom"/>
</dbReference>
<sequence length="92" mass="10444">MPMRTRKMGGKYSEDDAKDIMIQLLSVVSYCHLQRVVHRDLKLENFLFISTDENSPLKAIDFGLSDYVKPDERLSDIVGSALCVTVYARSDS</sequence>
<keyword evidence="6" id="KW-0067">ATP-binding</keyword>
<comment type="similarity">
    <text evidence="1">Belongs to the protein kinase superfamily. CAMK Ser/Thr protein kinase family. CaMK subfamily.</text>
</comment>
<proteinExistence type="inferred from homology"/>
<keyword evidence="3" id="KW-0808">Transferase</keyword>
<evidence type="ECO:0000313" key="9">
    <source>
        <dbReference type="Proteomes" id="UP000004994"/>
    </source>
</evidence>
<evidence type="ECO:0000259" key="7">
    <source>
        <dbReference type="PROSITE" id="PS50011"/>
    </source>
</evidence>
<evidence type="ECO:0000256" key="1">
    <source>
        <dbReference type="ARBA" id="ARBA00005354"/>
    </source>
</evidence>
<dbReference type="InterPro" id="IPR011009">
    <property type="entry name" value="Kinase-like_dom_sf"/>
</dbReference>
<evidence type="ECO:0000313" key="8">
    <source>
        <dbReference type="EnsemblPlants" id="Solyc05g041110.2.1"/>
    </source>
</evidence>
<dbReference type="InterPro" id="IPR050205">
    <property type="entry name" value="CDPK_Ser/Thr_kinases"/>
</dbReference>
<keyword evidence="2" id="KW-0723">Serine/threonine-protein kinase</keyword>
<dbReference type="GO" id="GO:0005524">
    <property type="term" value="F:ATP binding"/>
    <property type="evidence" value="ECO:0007669"/>
    <property type="project" value="UniProtKB-KW"/>
</dbReference>
<dbReference type="PROSITE" id="PS00108">
    <property type="entry name" value="PROTEIN_KINASE_ST"/>
    <property type="match status" value="1"/>
</dbReference>
<dbReference type="Proteomes" id="UP000004994">
    <property type="component" value="Chromosome 5"/>
</dbReference>
<dbReference type="AlphaFoldDB" id="A0A3Q7HCV7"/>
<dbReference type="Gramene" id="Solyc05g041110.2.1">
    <property type="protein sequence ID" value="Solyc05g041110.2.1"/>
    <property type="gene ID" value="Solyc05g041110.2"/>
</dbReference>
<evidence type="ECO:0000256" key="4">
    <source>
        <dbReference type="ARBA" id="ARBA00022741"/>
    </source>
</evidence>
<evidence type="ECO:0000256" key="5">
    <source>
        <dbReference type="ARBA" id="ARBA00022777"/>
    </source>
</evidence>
<evidence type="ECO:0000256" key="3">
    <source>
        <dbReference type="ARBA" id="ARBA00022679"/>
    </source>
</evidence>
<dbReference type="STRING" id="4081.A0A3Q7HCV7"/>
<dbReference type="EnsemblPlants" id="Solyc05g041110.2.1">
    <property type="protein sequence ID" value="Solyc05g041110.2.1"/>
    <property type="gene ID" value="Solyc05g041110.2"/>
</dbReference>
<dbReference type="PANTHER" id="PTHR24349">
    <property type="entry name" value="SERINE/THREONINE-PROTEIN KINASE"/>
    <property type="match status" value="1"/>
</dbReference>
<dbReference type="InParanoid" id="A0A3Q7HCV7"/>
<keyword evidence="5" id="KW-0418">Kinase</keyword>
<dbReference type="PaxDb" id="4081-Solyc05g041110.1.1"/>
<keyword evidence="9" id="KW-1185">Reference proteome</keyword>
<dbReference type="Pfam" id="PF00069">
    <property type="entry name" value="Pkinase"/>
    <property type="match status" value="1"/>
</dbReference>
<evidence type="ECO:0000256" key="2">
    <source>
        <dbReference type="ARBA" id="ARBA00022527"/>
    </source>
</evidence>
<organism evidence="8">
    <name type="scientific">Solanum lycopersicum</name>
    <name type="common">Tomato</name>
    <name type="synonym">Lycopersicon esculentum</name>
    <dbReference type="NCBI Taxonomy" id="4081"/>
    <lineage>
        <taxon>Eukaryota</taxon>
        <taxon>Viridiplantae</taxon>
        <taxon>Streptophyta</taxon>
        <taxon>Embryophyta</taxon>
        <taxon>Tracheophyta</taxon>
        <taxon>Spermatophyta</taxon>
        <taxon>Magnoliopsida</taxon>
        <taxon>eudicotyledons</taxon>
        <taxon>Gunneridae</taxon>
        <taxon>Pentapetalae</taxon>
        <taxon>asterids</taxon>
        <taxon>lamiids</taxon>
        <taxon>Solanales</taxon>
        <taxon>Solanaceae</taxon>
        <taxon>Solanoideae</taxon>
        <taxon>Solaneae</taxon>
        <taxon>Solanum</taxon>
        <taxon>Solanum subgen. Lycopersicon</taxon>
    </lineage>
</organism>